<feature type="region of interest" description="Disordered" evidence="1">
    <location>
        <begin position="282"/>
        <end position="355"/>
    </location>
</feature>
<dbReference type="Proteomes" id="UP001174932">
    <property type="component" value="Unassembled WGS sequence"/>
</dbReference>
<protein>
    <submittedName>
        <fullName evidence="3">Flagellar biosynthetic protein FliO</fullName>
    </submittedName>
</protein>
<dbReference type="PANTHER" id="PTHR38766">
    <property type="entry name" value="FLAGELLAR PROTEIN FLIO"/>
    <property type="match status" value="1"/>
</dbReference>
<comment type="caution">
    <text evidence="3">The sequence shown here is derived from an EMBL/GenBank/DDBJ whole genome shotgun (WGS) entry which is preliminary data.</text>
</comment>
<sequence length="355" mass="37404">MLEGLDPNLASRLIMAVVIVAIALVALIVGLAILKRRNAHLFVKGGRSREHRLLVLDAAAVDSRRRLVLIQRDNVEHLIMIGGPTDIVIESGIVDRHAPAVASKAAEAPALAVSTALQPAAPVVARPVEPKPQQPAAARAVSEPVRTVAEPVADPVPAAKQAIRMEEERKPVSNMGAVLYGDDREPMAGQRAPQVPQAAATAQVPAAAQPRPAQQTPVVRAENVLDAARERVLAPPTAKPQSPEVRPSTPLKATTEEEAKALALRLETAKLEAARLEAARRAQTNVAPARQDPVMAKEPAAPSLQSEFEKLLEAELQAGGLVDGPDPLLSQRPAAGTDAPAGSRPAPHEPLTAKR</sequence>
<dbReference type="EMBL" id="JAUOZU010000006">
    <property type="protein sequence ID" value="MDO6963815.1"/>
    <property type="molecule type" value="Genomic_DNA"/>
</dbReference>
<reference evidence="3" key="2">
    <citation type="submission" date="2023-07" db="EMBL/GenBank/DDBJ databases">
        <authorList>
            <person name="Shen H."/>
        </authorList>
    </citation>
    <scope>NUCLEOTIDE SEQUENCE</scope>
    <source>
        <strain evidence="3">TNR-22</strain>
    </source>
</reference>
<keyword evidence="3" id="KW-0282">Flagellum</keyword>
<proteinExistence type="predicted"/>
<keyword evidence="3" id="KW-0966">Cell projection</keyword>
<reference evidence="3" key="1">
    <citation type="journal article" date="2015" name="Int. J. Syst. Evol. Microbiol.">
        <title>Rhizobium alvei sp. nov., isolated from a freshwater river.</title>
        <authorList>
            <person name="Sheu S.Y."/>
            <person name="Huang H.W."/>
            <person name="Young C.C."/>
            <person name="Chen W.M."/>
        </authorList>
    </citation>
    <scope>NUCLEOTIDE SEQUENCE</scope>
    <source>
        <strain evidence="3">TNR-22</strain>
    </source>
</reference>
<keyword evidence="3" id="KW-0969">Cilium</keyword>
<evidence type="ECO:0000256" key="1">
    <source>
        <dbReference type="SAM" id="MobiDB-lite"/>
    </source>
</evidence>
<feature type="transmembrane region" description="Helical" evidence="2">
    <location>
        <begin position="12"/>
        <end position="34"/>
    </location>
</feature>
<organism evidence="3 4">
    <name type="scientific">Rhizobium alvei</name>
    <dbReference type="NCBI Taxonomy" id="1132659"/>
    <lineage>
        <taxon>Bacteria</taxon>
        <taxon>Pseudomonadati</taxon>
        <taxon>Pseudomonadota</taxon>
        <taxon>Alphaproteobacteria</taxon>
        <taxon>Hyphomicrobiales</taxon>
        <taxon>Rhizobiaceae</taxon>
        <taxon>Rhizobium/Agrobacterium group</taxon>
        <taxon>Rhizobium</taxon>
    </lineage>
</organism>
<accession>A0ABT8YJI7</accession>
<keyword evidence="2" id="KW-1133">Transmembrane helix</keyword>
<dbReference type="PANTHER" id="PTHR38766:SF1">
    <property type="entry name" value="FLAGELLAR PROTEIN FLIO"/>
    <property type="match status" value="1"/>
</dbReference>
<dbReference type="RefSeq" id="WP_304375725.1">
    <property type="nucleotide sequence ID" value="NZ_JAUOZU010000006.1"/>
</dbReference>
<keyword evidence="2" id="KW-0812">Transmembrane</keyword>
<keyword evidence="4" id="KW-1185">Reference proteome</keyword>
<evidence type="ECO:0000256" key="2">
    <source>
        <dbReference type="SAM" id="Phobius"/>
    </source>
</evidence>
<dbReference type="InterPro" id="IPR052205">
    <property type="entry name" value="FliO/MopB"/>
</dbReference>
<name>A0ABT8YJI7_9HYPH</name>
<evidence type="ECO:0000313" key="4">
    <source>
        <dbReference type="Proteomes" id="UP001174932"/>
    </source>
</evidence>
<evidence type="ECO:0000313" key="3">
    <source>
        <dbReference type="EMBL" id="MDO6963815.1"/>
    </source>
</evidence>
<feature type="region of interest" description="Disordered" evidence="1">
    <location>
        <begin position="233"/>
        <end position="254"/>
    </location>
</feature>
<gene>
    <name evidence="3" type="ORF">Q4481_07585</name>
</gene>
<keyword evidence="2" id="KW-0472">Membrane</keyword>